<evidence type="ECO:0000313" key="1">
    <source>
        <dbReference type="EMBL" id="TNJ28961.1"/>
    </source>
</evidence>
<reference evidence="1 2" key="1">
    <citation type="submission" date="2019-05" db="EMBL/GenBank/DDBJ databases">
        <title>The compact genome of Giardia muris reveals important steps in the evolution of intestinal protozoan parasites.</title>
        <authorList>
            <person name="Xu F."/>
            <person name="Jimenez-Gonzalez A."/>
            <person name="Einarsson E."/>
            <person name="Astvaldsson A."/>
            <person name="Peirasmaki D."/>
            <person name="Eckmann L."/>
            <person name="Andersson J.O."/>
            <person name="Svard S.G."/>
            <person name="Jerlstrom-Hultqvist J."/>
        </authorList>
    </citation>
    <scope>NUCLEOTIDE SEQUENCE [LARGE SCALE GENOMIC DNA]</scope>
    <source>
        <strain evidence="1 2">Roberts-Thomson</strain>
    </source>
</reference>
<name>A0A4Z1T8W8_GIAMU</name>
<organism evidence="1 2">
    <name type="scientific">Giardia muris</name>
    <dbReference type="NCBI Taxonomy" id="5742"/>
    <lineage>
        <taxon>Eukaryota</taxon>
        <taxon>Metamonada</taxon>
        <taxon>Diplomonadida</taxon>
        <taxon>Hexamitidae</taxon>
        <taxon>Giardiinae</taxon>
        <taxon>Giardia</taxon>
    </lineage>
</organism>
<dbReference type="VEuPathDB" id="GiardiaDB:GMRT_10715"/>
<dbReference type="EMBL" id="VDLU01000002">
    <property type="protein sequence ID" value="TNJ28961.1"/>
    <property type="molecule type" value="Genomic_DNA"/>
</dbReference>
<dbReference type="Proteomes" id="UP000315496">
    <property type="component" value="Chromosome 2"/>
</dbReference>
<evidence type="ECO:0000313" key="2">
    <source>
        <dbReference type="Proteomes" id="UP000315496"/>
    </source>
</evidence>
<keyword evidence="2" id="KW-1185">Reference proteome</keyword>
<dbReference type="OrthoDB" id="10251481at2759"/>
<sequence length="1797" mass="201055">MEPNDEGLSRLVQRLRLARNDQDAIDTVNTLTALFRDSALKGSQAGILIDQLLSISEVFPCILTFPTPVAGQDDGHKLLIARLHLLLAILESVVTPSQASVIFEHIMRVTWPSYVWAVDVDALTAHTTALLTPVILLYKVCAQLIRLIPKFPSRIITQIISPNYRLNSWLAETPGLIYQRVDIGNLGQFQKERNIIVRTHNDETIRVYPFKTVEDGPKSALLEWLIALFQYLGPLTVSALSRAYRLRDLVLAAQKHIHCMPKHLLQRLICLLGLILKRNTMLHVPDWYREHHGLSTEKLALGALGTKLMTQLIGIAPDLLYAQSDELSQFLTTLLSTFRRITPALLHSSAENVTMYDIAIMNGFNFVSGEMRTCTGPTPDLDAWLYRTHVSTGQTFVHQLATAVIWVIRRTDLHQAVHLFPAIRFVAEKDPWFIPTVLRLPELAKLNRAKLLDHDYQLLVSYAQLMRILCDLQTRPPNATSMSRIENPSLNELLDMKNLPQFSRRTSHEYVENMRLAGDDSGLTTSIEKFRQSATAQLLGLVPPLLRPENDCLHLQTDEDRYPEHILYRSNGGAYFAFNYIPLYRRLTKLASSLLTYQTFFQEHLSRVQTLLEPAVATTQIPAVEAFQDRSLYATYYYFKFFPTHFDTGELPGCMELEVLYFGMLVENYFSVLRGCLLVQPNDAIKTAVRRLLPSVSSLKSQIDSLVSVCKKALNLTGRTEGEVAFVLEYFEATLYMAFSSVAILADLVFGPFLLFSKSDGQFLIKQLTLSHPRASLDLALYITPTLTAEALQHLDNCSFGVLVSRFRQLARMELGLVGTMSLPAELEDCALSLGFFISLLLLSGPRSNHRVGTELLERLHRATVLRHPATSQFSSEAFRDVLQEALSENIPSSLVTQKGEFSSVLLASLISAACTAECRYVGTYASSMLAYIVCSDPAPSALKEIAAYPAKGEPIVPLAFCNALEIDGQILTCTSPCEKSSKVYKAVSAFFIGLRNSVTWETTLLAEVALFCCNVLTTRDLPTANLDASSPSEFSHMVKLLLSSIILNIWKLCIAPCTEKVSAAADLLNSEYEKHCHYTGLCIEKLKTLKASFTELCSGDPAPSTFIPMQNANRLFVGFLDQISALRLLFRRRMTWYTALHPNWSSDELDLSLLNLCNDVFDLALPWSRLSASRKPLGHVSSTNDEAFTAESMRSIPEPLQTSYLHFFARARTCLVRWEEDETSESARSELIDVVTHPIIVNATALVGDASDITVDHYVVVPYLHFLLTLHDGTLGSTFDVFVVRLFNALSRAGFSLSEIYNTRTQKDSVFAVSKCVAERVQTVLQSLLDHLIIYPNVTYLVTALYPPDLVDCILHCTAGGLDAKAMSTQFSRVPVVTDHIAAVGKLLSGATCVLKETGLEMEACPVIFGDLYLDALTAPIQRYVQLLTPKAADAPVLRQQTPKFALFHFSEPEGGGTRERTGSRRMVHEENPVNDFETAFRHALDHFFGQASELHNQIYGYIQHAVVPEPLANLMQLCTRTSPPTLLLNMRGAIFTMDDLRAQKARQYGCCLPILPLLLMRLSGEGVARPDGILAGMFIGRVTAGIKALALLFSCYAHPRLSSLAMTVCNTICQVCDKWRLDPSSPMSRIIVLGHFPPHIRRMRSYFSQYMRDTLAAIGMARAYDQSVTTGPQPMAASYIATLASCFVAYLATAQPEERFDRCMCTPQYSENPLRLLRWMAAREVALFTEGAEVPLRVALRNQLNVVKYCFLDSTGLDDAADALQYPIIRHECLTQREIMWRMTDLFWQEHEQGI</sequence>
<proteinExistence type="predicted"/>
<protein>
    <submittedName>
        <fullName evidence="1">Uncharacterized protein</fullName>
    </submittedName>
</protein>
<gene>
    <name evidence="1" type="ORF">GMRT_10715</name>
</gene>
<accession>A0A4Z1T8W8</accession>
<comment type="caution">
    <text evidence="1">The sequence shown here is derived from an EMBL/GenBank/DDBJ whole genome shotgun (WGS) entry which is preliminary data.</text>
</comment>